<proteinExistence type="predicted"/>
<sequence>MADYLLNVGRLFPLRQETRDGVQTALSDADLNIMKNCILDCKVYGARPNKYYRIQWIGNGWVNAYARYDILISEYDKSTYTTNSASGKVDIIPLTSKATGKFAPTKNIETVIVKSLDGAIVVEVTIDYSVLTTANKNLLDMGGMSYIIDENCYIPNMKTNALKVDFTNASSPIANVFSSKYRFDFRKEYNNQLFGWWQTSKKDTSFNTPLIFTDTDDGVTSFGIATDMIGPYIATAVNNGVDGATRVFCGGQHSSDNSTTNGSPTAENRKIDFWVDGTNIINTGIYFGDKIDIYVVNAIMSYNTIGLNRYTHLEYVHYSISNGKINVTVDIKPLEHIRVEAYYGMQMVNTDYTYIQFIGGDTGTKRVLIAPGVEGAQKGTLFYDTVIFNNNNHNDVLEMHMDNGYGLGQRTYIDDNQSLCFIASGKTYMRLCGFYGNTKSFDMFPNKIYSWRGYYWFKTRY</sequence>
<accession>A0A7X9SQS0</accession>
<dbReference type="EMBL" id="JABAGD010000031">
    <property type="protein sequence ID" value="NMF06249.1"/>
    <property type="molecule type" value="Genomic_DNA"/>
</dbReference>
<comment type="caution">
    <text evidence="1">The sequence shown here is derived from an EMBL/GenBank/DDBJ whole genome shotgun (WGS) entry which is preliminary data.</text>
</comment>
<name>A0A7X9SQS0_CLOBE</name>
<protein>
    <submittedName>
        <fullName evidence="1">Uncharacterized protein</fullName>
    </submittedName>
</protein>
<evidence type="ECO:0000313" key="2">
    <source>
        <dbReference type="Proteomes" id="UP000587880"/>
    </source>
</evidence>
<reference evidence="1 2" key="1">
    <citation type="submission" date="2020-04" db="EMBL/GenBank/DDBJ databases">
        <authorList>
            <person name="Hitch T.C.A."/>
            <person name="Wylensek D."/>
            <person name="Clavel T."/>
        </authorList>
    </citation>
    <scope>NUCLEOTIDE SEQUENCE [LARGE SCALE GENOMIC DNA]</scope>
    <source>
        <strain evidence="1 2">WB01_NA02</strain>
    </source>
</reference>
<evidence type="ECO:0000313" key="1">
    <source>
        <dbReference type="EMBL" id="NMF06249.1"/>
    </source>
</evidence>
<gene>
    <name evidence="1" type="ORF">HF849_16140</name>
</gene>
<organism evidence="1 2">
    <name type="scientific">Clostridium beijerinckii</name>
    <name type="common">Clostridium MP</name>
    <dbReference type="NCBI Taxonomy" id="1520"/>
    <lineage>
        <taxon>Bacteria</taxon>
        <taxon>Bacillati</taxon>
        <taxon>Bacillota</taxon>
        <taxon>Clostridia</taxon>
        <taxon>Eubacteriales</taxon>
        <taxon>Clostridiaceae</taxon>
        <taxon>Clostridium</taxon>
    </lineage>
</organism>
<dbReference type="RefSeq" id="WP_168982464.1">
    <property type="nucleotide sequence ID" value="NZ_JABAGD010000031.1"/>
</dbReference>
<dbReference type="Proteomes" id="UP000587880">
    <property type="component" value="Unassembled WGS sequence"/>
</dbReference>
<dbReference type="AlphaFoldDB" id="A0A7X9SQS0"/>